<evidence type="ECO:0000256" key="3">
    <source>
        <dbReference type="ARBA" id="ARBA00010708"/>
    </source>
</evidence>
<dbReference type="SMART" id="SM00387">
    <property type="entry name" value="HATPase_c"/>
    <property type="match status" value="1"/>
</dbReference>
<gene>
    <name evidence="11" type="ORF">CYMTET_36514</name>
</gene>
<dbReference type="InterPro" id="IPR036890">
    <property type="entry name" value="HATPase_C_sf"/>
</dbReference>
<keyword evidence="8 9" id="KW-0413">Isomerase</keyword>
<evidence type="ECO:0000256" key="8">
    <source>
        <dbReference type="ARBA" id="ARBA00023235"/>
    </source>
</evidence>
<protein>
    <recommendedName>
        <fullName evidence="9">DNA topoisomerase 2</fullName>
        <ecNumber evidence="9">5.6.2.2</ecNumber>
    </recommendedName>
</protein>
<dbReference type="InterPro" id="IPR014721">
    <property type="entry name" value="Ribsml_uS5_D2-typ_fold_subgr"/>
</dbReference>
<dbReference type="InterPro" id="IPR003594">
    <property type="entry name" value="HATPase_dom"/>
</dbReference>
<evidence type="ECO:0000256" key="6">
    <source>
        <dbReference type="ARBA" id="ARBA00023029"/>
    </source>
</evidence>
<dbReference type="Gene3D" id="3.30.230.10">
    <property type="match status" value="1"/>
</dbReference>
<comment type="subunit">
    <text evidence="9">Homodimer.</text>
</comment>
<dbReference type="Pfam" id="PF02518">
    <property type="entry name" value="HATPase_c"/>
    <property type="match status" value="1"/>
</dbReference>
<comment type="cofactor">
    <cofactor evidence="2">
        <name>Mg(2+)</name>
        <dbReference type="ChEBI" id="CHEBI:18420"/>
    </cofactor>
</comment>
<keyword evidence="4 9" id="KW-0547">Nucleotide-binding</keyword>
<evidence type="ECO:0000256" key="2">
    <source>
        <dbReference type="ARBA" id="ARBA00001946"/>
    </source>
</evidence>
<dbReference type="PANTHER" id="PTHR45866">
    <property type="entry name" value="DNA GYRASE/TOPOISOMERASE SUBUNIT B"/>
    <property type="match status" value="1"/>
</dbReference>
<dbReference type="PANTHER" id="PTHR45866:SF1">
    <property type="entry name" value="DNA GYRASE SUBUNIT B, MITOCHONDRIAL"/>
    <property type="match status" value="1"/>
</dbReference>
<dbReference type="CDD" id="cd16928">
    <property type="entry name" value="HATPase_GyrB-like"/>
    <property type="match status" value="1"/>
</dbReference>
<reference evidence="11 12" key="1">
    <citation type="journal article" date="2015" name="Genome Biol. Evol.">
        <title>Comparative Genomics of a Bacterivorous Green Alga Reveals Evolutionary Causalities and Consequences of Phago-Mixotrophic Mode of Nutrition.</title>
        <authorList>
            <person name="Burns J.A."/>
            <person name="Paasch A."/>
            <person name="Narechania A."/>
            <person name="Kim E."/>
        </authorList>
    </citation>
    <scope>NUCLEOTIDE SEQUENCE [LARGE SCALE GENOMIC DNA]</scope>
    <source>
        <strain evidence="11 12">PLY_AMNH</strain>
    </source>
</reference>
<evidence type="ECO:0000313" key="12">
    <source>
        <dbReference type="Proteomes" id="UP001190700"/>
    </source>
</evidence>
<dbReference type="Proteomes" id="UP001190700">
    <property type="component" value="Unassembled WGS sequence"/>
</dbReference>
<dbReference type="SMART" id="SM00433">
    <property type="entry name" value="TOP2c"/>
    <property type="match status" value="1"/>
</dbReference>
<keyword evidence="6 9" id="KW-0799">Topoisomerase</keyword>
<dbReference type="Gene3D" id="3.30.565.10">
    <property type="entry name" value="Histidine kinase-like ATPase, C-terminal domain"/>
    <property type="match status" value="1"/>
</dbReference>
<organism evidence="11 12">
    <name type="scientific">Cymbomonas tetramitiformis</name>
    <dbReference type="NCBI Taxonomy" id="36881"/>
    <lineage>
        <taxon>Eukaryota</taxon>
        <taxon>Viridiplantae</taxon>
        <taxon>Chlorophyta</taxon>
        <taxon>Pyramimonadophyceae</taxon>
        <taxon>Pyramimonadales</taxon>
        <taxon>Pyramimonadaceae</taxon>
        <taxon>Cymbomonas</taxon>
    </lineage>
</organism>
<comment type="similarity">
    <text evidence="3">Belongs to the type II topoisomerase GyrB family.</text>
</comment>
<evidence type="ECO:0000256" key="7">
    <source>
        <dbReference type="ARBA" id="ARBA00023125"/>
    </source>
</evidence>
<dbReference type="EMBL" id="LGRX02023824">
    <property type="protein sequence ID" value="KAK3254267.1"/>
    <property type="molecule type" value="Genomic_DNA"/>
</dbReference>
<dbReference type="InterPro" id="IPR013506">
    <property type="entry name" value="Topo_IIA_bsu_dom2"/>
</dbReference>
<evidence type="ECO:0000313" key="11">
    <source>
        <dbReference type="EMBL" id="KAK3254267.1"/>
    </source>
</evidence>
<dbReference type="PRINTS" id="PR00418">
    <property type="entry name" value="TPI2FAMILY"/>
</dbReference>
<dbReference type="AlphaFoldDB" id="A0AAE0CFT1"/>
<dbReference type="GO" id="GO:0003918">
    <property type="term" value="F:DNA topoisomerase type II (double strand cut, ATP-hydrolyzing) activity"/>
    <property type="evidence" value="ECO:0007669"/>
    <property type="project" value="UniProtKB-UniRule"/>
</dbReference>
<dbReference type="SUPFAM" id="SSF55874">
    <property type="entry name" value="ATPase domain of HSP90 chaperone/DNA topoisomerase II/histidine kinase"/>
    <property type="match status" value="1"/>
</dbReference>
<sequence length="428" mass="46570">MILPNCRHNLSSIRFDPAFALKKATTNLRVRRIVTSVTPSAQLWNSSSHPIISFPKRVKHICSSTAIQAADNAQDNGNGSGYDAGQIQVLEGLEAVRRRPGMYIGNTGNRGLHQLLYEVVDNAIDEVQGGHATHVEVELEACGAIRVSDNGRGIPTDLHPTTGVSALETVLTVLHAGGKFGGESSGYQVSGGLHGVGISVVNALSSELQIAVCRRGKQVRQHYARGKPVSKLQDEPTTMESGTEVRFVADPEIFSKTNMEAQTITSRLRELAYLNSTAHITLQLPSESPEEAAPAVQSFHYPNGLLEYVTYLNRDNEVLHEPISFERDIDGVHVEVAMQWCKDNFSDTLLGYANSIRTIDGGSHIDGMKMALTRTINSLARKQKLLKVSPLLMGPRTPRRNPERSSQGISICCTPCPGGAVRMRVSIC</sequence>
<evidence type="ECO:0000256" key="5">
    <source>
        <dbReference type="ARBA" id="ARBA00022840"/>
    </source>
</evidence>
<proteinExistence type="inferred from homology"/>
<comment type="catalytic activity">
    <reaction evidence="1 9">
        <text>ATP-dependent breakage, passage and rejoining of double-stranded DNA.</text>
        <dbReference type="EC" id="5.6.2.2"/>
    </reaction>
</comment>
<dbReference type="InterPro" id="IPR020568">
    <property type="entry name" value="Ribosomal_Su5_D2-typ_SF"/>
</dbReference>
<dbReference type="Pfam" id="PF00204">
    <property type="entry name" value="DNA_gyraseB"/>
    <property type="match status" value="1"/>
</dbReference>
<keyword evidence="7 9" id="KW-0238">DNA-binding</keyword>
<keyword evidence="5 9" id="KW-0067">ATP-binding</keyword>
<dbReference type="PRINTS" id="PR01159">
    <property type="entry name" value="DNAGYRASEB"/>
</dbReference>
<dbReference type="InterPro" id="IPR001241">
    <property type="entry name" value="Topo_IIA"/>
</dbReference>
<dbReference type="GO" id="GO:0003677">
    <property type="term" value="F:DNA binding"/>
    <property type="evidence" value="ECO:0007669"/>
    <property type="project" value="UniProtKB-UniRule"/>
</dbReference>
<keyword evidence="12" id="KW-1185">Reference proteome</keyword>
<comment type="caution">
    <text evidence="11">The sequence shown here is derived from an EMBL/GenBank/DDBJ whole genome shotgun (WGS) entry which is preliminary data.</text>
</comment>
<feature type="domain" description="Histidine kinase/HSP90-like ATPase" evidence="10">
    <location>
        <begin position="107"/>
        <end position="253"/>
    </location>
</feature>
<accession>A0AAE0CFT1</accession>
<dbReference type="SUPFAM" id="SSF54211">
    <property type="entry name" value="Ribosomal protein S5 domain 2-like"/>
    <property type="match status" value="1"/>
</dbReference>
<evidence type="ECO:0000256" key="9">
    <source>
        <dbReference type="RuleBase" id="RU362094"/>
    </source>
</evidence>
<evidence type="ECO:0000259" key="10">
    <source>
        <dbReference type="SMART" id="SM00387"/>
    </source>
</evidence>
<comment type="similarity">
    <text evidence="9">Belongs to the type II topoisomerase family.</text>
</comment>
<dbReference type="GO" id="GO:0005524">
    <property type="term" value="F:ATP binding"/>
    <property type="evidence" value="ECO:0007669"/>
    <property type="project" value="UniProtKB-UniRule"/>
</dbReference>
<evidence type="ECO:0000256" key="4">
    <source>
        <dbReference type="ARBA" id="ARBA00022741"/>
    </source>
</evidence>
<name>A0AAE0CFT1_9CHLO</name>
<comment type="function">
    <text evidence="9">Control of topological states of DNA by transient breakage and subsequent rejoining of DNA strands. Topoisomerase II makes double-strand breaks.</text>
</comment>
<dbReference type="InterPro" id="IPR000565">
    <property type="entry name" value="Topo_IIA_B"/>
</dbReference>
<evidence type="ECO:0000256" key="1">
    <source>
        <dbReference type="ARBA" id="ARBA00000185"/>
    </source>
</evidence>
<dbReference type="GO" id="GO:0006265">
    <property type="term" value="P:DNA topological change"/>
    <property type="evidence" value="ECO:0007669"/>
    <property type="project" value="UniProtKB-UniRule"/>
</dbReference>
<dbReference type="EC" id="5.6.2.2" evidence="9"/>